<evidence type="ECO:0000256" key="5">
    <source>
        <dbReference type="ARBA" id="ARBA00022692"/>
    </source>
</evidence>
<keyword evidence="8" id="KW-0675">Receptor</keyword>
<protein>
    <recommendedName>
        <fullName evidence="17">TonB-dependent receptor</fullName>
    </recommendedName>
</protein>
<evidence type="ECO:0000256" key="4">
    <source>
        <dbReference type="ARBA" id="ARBA00022452"/>
    </source>
</evidence>
<evidence type="ECO:0000313" key="15">
    <source>
        <dbReference type="EMBL" id="GBG15487.1"/>
    </source>
</evidence>
<gene>
    <name evidence="15" type="ORF">NMK_3095</name>
</gene>
<evidence type="ECO:0000256" key="10">
    <source>
        <dbReference type="PROSITE-ProRule" id="PRU01360"/>
    </source>
</evidence>
<dbReference type="OrthoDB" id="8727862at2"/>
<keyword evidence="16" id="KW-1185">Reference proteome</keyword>
<dbReference type="Gene3D" id="2.40.170.20">
    <property type="entry name" value="TonB-dependent receptor, beta-barrel domain"/>
    <property type="match status" value="1"/>
</dbReference>
<evidence type="ECO:0000259" key="13">
    <source>
        <dbReference type="Pfam" id="PF00593"/>
    </source>
</evidence>
<evidence type="ECO:0008006" key="17">
    <source>
        <dbReference type="Google" id="ProtNLM"/>
    </source>
</evidence>
<dbReference type="PANTHER" id="PTHR40980:SF3">
    <property type="entry name" value="TONB-DEPENDENT RECEPTOR-LIKE BETA-BARREL DOMAIN-CONTAINING PROTEIN"/>
    <property type="match status" value="1"/>
</dbReference>
<comment type="similarity">
    <text evidence="2 10 11">Belongs to the TonB-dependent receptor family.</text>
</comment>
<evidence type="ECO:0000256" key="3">
    <source>
        <dbReference type="ARBA" id="ARBA00022448"/>
    </source>
</evidence>
<evidence type="ECO:0000259" key="14">
    <source>
        <dbReference type="Pfam" id="PF07715"/>
    </source>
</evidence>
<proteinExistence type="inferred from homology"/>
<name>A0A2R5FBA2_9PROT</name>
<feature type="domain" description="TonB-dependent receptor plug" evidence="14">
    <location>
        <begin position="79"/>
        <end position="174"/>
    </location>
</feature>
<dbReference type="SUPFAM" id="SSF56935">
    <property type="entry name" value="Porins"/>
    <property type="match status" value="1"/>
</dbReference>
<feature type="signal peptide" evidence="12">
    <location>
        <begin position="1"/>
        <end position="20"/>
    </location>
</feature>
<evidence type="ECO:0000256" key="9">
    <source>
        <dbReference type="ARBA" id="ARBA00023237"/>
    </source>
</evidence>
<evidence type="ECO:0000256" key="2">
    <source>
        <dbReference type="ARBA" id="ARBA00009810"/>
    </source>
</evidence>
<comment type="caution">
    <text evidence="15">The sequence shown here is derived from an EMBL/GenBank/DDBJ whole genome shotgun (WGS) entry which is preliminary data.</text>
</comment>
<dbReference type="InterPro" id="IPR036942">
    <property type="entry name" value="Beta-barrel_TonB_sf"/>
</dbReference>
<comment type="subcellular location">
    <subcellularLocation>
        <location evidence="1 10">Cell outer membrane</location>
        <topology evidence="1 10">Multi-pass membrane protein</topology>
    </subcellularLocation>
</comment>
<dbReference type="InterPro" id="IPR039426">
    <property type="entry name" value="TonB-dep_rcpt-like"/>
</dbReference>
<reference evidence="15 16" key="1">
    <citation type="journal article" date="2018" name="Environ. Microbiol.">
        <title>Isolation and genomic characterization of Novimethylophilus kurashikiensis gen. nov. sp. nov., a new lanthanide-dependent methylotrophic species of Methylophilaceae.</title>
        <authorList>
            <person name="Lv H."/>
            <person name="Sahin N."/>
            <person name="Tani A."/>
        </authorList>
    </citation>
    <scope>NUCLEOTIDE SEQUENCE [LARGE SCALE GENOMIC DNA]</scope>
    <source>
        <strain evidence="15 16">La2-4</strain>
    </source>
</reference>
<evidence type="ECO:0000256" key="8">
    <source>
        <dbReference type="ARBA" id="ARBA00023170"/>
    </source>
</evidence>
<dbReference type="CDD" id="cd01347">
    <property type="entry name" value="ligand_gated_channel"/>
    <property type="match status" value="1"/>
</dbReference>
<dbReference type="Proteomes" id="UP000245081">
    <property type="component" value="Unassembled WGS sequence"/>
</dbReference>
<keyword evidence="12" id="KW-0732">Signal</keyword>
<dbReference type="InterPro" id="IPR010104">
    <property type="entry name" value="TonB_rcpt_bac"/>
</dbReference>
<keyword evidence="3 10" id="KW-0813">Transport</keyword>
<dbReference type="PANTHER" id="PTHR40980">
    <property type="entry name" value="PLUG DOMAIN-CONTAINING PROTEIN"/>
    <property type="match status" value="1"/>
</dbReference>
<dbReference type="Pfam" id="PF00593">
    <property type="entry name" value="TonB_dep_Rec_b-barrel"/>
    <property type="match status" value="1"/>
</dbReference>
<dbReference type="NCBIfam" id="TIGR01782">
    <property type="entry name" value="TonB-Xanth-Caul"/>
    <property type="match status" value="1"/>
</dbReference>
<dbReference type="PROSITE" id="PS52016">
    <property type="entry name" value="TONB_DEPENDENT_REC_3"/>
    <property type="match status" value="1"/>
</dbReference>
<keyword evidence="7 10" id="KW-0472">Membrane</keyword>
<sequence length="868" mass="94920">MNCSWWVGALLALMPCLAQGANPGSQTQQEHNSAICTGSDCAENSASETAALTIPSVDVVGQRASHITSQQIRQENLDIVDAVVADEIHKLPDIGVGEALQRIPGIQINRDRGETTQITIRGLSQVETLLNGREVFTAGSGRNLDFSDFPSEMISAINVYKTSSAEHIEGGIGGMVDLRTHRPFDFEGREVVISGRALQGDLIDKTKQQFSILASDRWGTPGEGEFGALVNLAHQERAWREDQASLGKYASRSTLAGTFNVPTSILESTSTGTRSRNNANIVLQWQPTEKLDLYAEANYTEFRTRQQAYQFYTKDNTSPTTFSGTPTAFPGTNDLQSIDWTNVAISTQGFARDTIDRTSQVAVGGSWTEKALTLKTDLSYTKSFNHLFYLGSVLNGTTAHLQQSLSTSRASDLNASGTDLLNPATYTFAGLSYRTRPFDGDLKAAQLDAEYQFSKGWLDVLSAGLRYAERSATDAPGLIITPIVYTAPATAGSTAPNPYGNFFPGSDGVGNYLTGNISRDTNGLLNALGLHPNLPTSNPLGTWTMTEKTSSGYLMGTFKISRLDGNAGVRIVHTDEETQGFSTQSAGIYSPLDTSSAYTDTLPSFNLRYDLGSGLYLRTAASKSLTRPDFNQLSPSLSLDNSSSTGSAGNPFLRPIRSNSFDIALEKYFNPSTSVYLTGFTKRVDGFLATTSRPEIWNNHLYQVTRPYNTNVADIAGAELGYQQFYDFLPGWLSGLGLQFNYTYIDSGTHNKLLDKDMPLQNISRNSYNLIGMYEKGPLSVRVAYSWRDKSLMDVTTLAGIGPTPIYMKSYGWLDASASYRMSKQITLTLEGMNLLRTVRQSYYGVETRPKDSFINDRQVSAVITIQF</sequence>
<evidence type="ECO:0000256" key="7">
    <source>
        <dbReference type="ARBA" id="ARBA00023136"/>
    </source>
</evidence>
<dbReference type="EMBL" id="BDOQ01000019">
    <property type="protein sequence ID" value="GBG15487.1"/>
    <property type="molecule type" value="Genomic_DNA"/>
</dbReference>
<evidence type="ECO:0000256" key="12">
    <source>
        <dbReference type="SAM" id="SignalP"/>
    </source>
</evidence>
<dbReference type="InterPro" id="IPR037066">
    <property type="entry name" value="Plug_dom_sf"/>
</dbReference>
<dbReference type="AlphaFoldDB" id="A0A2R5FBA2"/>
<dbReference type="GO" id="GO:0009279">
    <property type="term" value="C:cell outer membrane"/>
    <property type="evidence" value="ECO:0007669"/>
    <property type="project" value="UniProtKB-SubCell"/>
</dbReference>
<organism evidence="15 16">
    <name type="scientific">Novimethylophilus kurashikiensis</name>
    <dbReference type="NCBI Taxonomy" id="1825523"/>
    <lineage>
        <taxon>Bacteria</taxon>
        <taxon>Pseudomonadati</taxon>
        <taxon>Pseudomonadota</taxon>
        <taxon>Betaproteobacteria</taxon>
        <taxon>Nitrosomonadales</taxon>
        <taxon>Methylophilaceae</taxon>
        <taxon>Novimethylophilus</taxon>
    </lineage>
</organism>
<dbReference type="InterPro" id="IPR000531">
    <property type="entry name" value="Beta-barrel_TonB"/>
</dbReference>
<evidence type="ECO:0000313" key="16">
    <source>
        <dbReference type="Proteomes" id="UP000245081"/>
    </source>
</evidence>
<keyword evidence="5 10" id="KW-0812">Transmembrane</keyword>
<evidence type="ECO:0000256" key="6">
    <source>
        <dbReference type="ARBA" id="ARBA00023077"/>
    </source>
</evidence>
<feature type="domain" description="TonB-dependent receptor-like beta-barrel" evidence="13">
    <location>
        <begin position="411"/>
        <end position="835"/>
    </location>
</feature>
<dbReference type="Gene3D" id="2.170.130.10">
    <property type="entry name" value="TonB-dependent receptor, plug domain"/>
    <property type="match status" value="1"/>
</dbReference>
<keyword evidence="9 10" id="KW-0998">Cell outer membrane</keyword>
<keyword evidence="4 10" id="KW-1134">Transmembrane beta strand</keyword>
<dbReference type="InterPro" id="IPR012910">
    <property type="entry name" value="Plug_dom"/>
</dbReference>
<dbReference type="RefSeq" id="WP_109016645.1">
    <property type="nucleotide sequence ID" value="NZ_BDOQ01000019.1"/>
</dbReference>
<dbReference type="Pfam" id="PF07715">
    <property type="entry name" value="Plug"/>
    <property type="match status" value="1"/>
</dbReference>
<accession>A0A2R5FBA2</accession>
<feature type="chain" id="PRO_5015307030" description="TonB-dependent receptor" evidence="12">
    <location>
        <begin position="21"/>
        <end position="868"/>
    </location>
</feature>
<keyword evidence="6 11" id="KW-0798">TonB box</keyword>
<evidence type="ECO:0000256" key="1">
    <source>
        <dbReference type="ARBA" id="ARBA00004571"/>
    </source>
</evidence>
<evidence type="ECO:0000256" key="11">
    <source>
        <dbReference type="RuleBase" id="RU003357"/>
    </source>
</evidence>